<keyword evidence="3" id="KW-1185">Reference proteome</keyword>
<protein>
    <submittedName>
        <fullName evidence="2">Uncharacterized protein</fullName>
    </submittedName>
</protein>
<keyword evidence="1" id="KW-0732">Signal</keyword>
<sequence length="248" mass="26699">MKAAAIFALLGAMVFAMPATAFAQEQGETAGDSFVEALDGQTFLLSRTVAHAMADGTEISVTRTYRVRPTPVPDGWLVEGESIAVEVDAPPQLAALAEMERRRDDSGTFPMRLDRDGMLAPLPAARPTDSETARQAGDLIAARIGESDASDDQKLAATAMARALVAAGQGKRIAWPVDLFRPIAAERIETLEIEGGTVIIALTAQADLQSGLMQRFERRVTTQISGSERVVREDWELRRDQAESSTGE</sequence>
<name>A0ABQ1FIM3_9SPHN</name>
<evidence type="ECO:0000313" key="3">
    <source>
        <dbReference type="Proteomes" id="UP000603317"/>
    </source>
</evidence>
<organism evidence="2 3">
    <name type="scientific">Blastomonas marina</name>
    <dbReference type="NCBI Taxonomy" id="1867408"/>
    <lineage>
        <taxon>Bacteria</taxon>
        <taxon>Pseudomonadati</taxon>
        <taxon>Pseudomonadota</taxon>
        <taxon>Alphaproteobacteria</taxon>
        <taxon>Sphingomonadales</taxon>
        <taxon>Sphingomonadaceae</taxon>
        <taxon>Blastomonas</taxon>
    </lineage>
</organism>
<comment type="caution">
    <text evidence="2">The sequence shown here is derived from an EMBL/GenBank/DDBJ whole genome shotgun (WGS) entry which is preliminary data.</text>
</comment>
<accession>A0ABQ1FIM3</accession>
<dbReference type="Proteomes" id="UP000603317">
    <property type="component" value="Unassembled WGS sequence"/>
</dbReference>
<dbReference type="EMBL" id="BMID01000001">
    <property type="protein sequence ID" value="GGA12712.1"/>
    <property type="molecule type" value="Genomic_DNA"/>
</dbReference>
<gene>
    <name evidence="2" type="ORF">GCM10010923_24290</name>
</gene>
<reference evidence="3" key="1">
    <citation type="journal article" date="2019" name="Int. J. Syst. Evol. Microbiol.">
        <title>The Global Catalogue of Microorganisms (GCM) 10K type strain sequencing project: providing services to taxonomists for standard genome sequencing and annotation.</title>
        <authorList>
            <consortium name="The Broad Institute Genomics Platform"/>
            <consortium name="The Broad Institute Genome Sequencing Center for Infectious Disease"/>
            <person name="Wu L."/>
            <person name="Ma J."/>
        </authorList>
    </citation>
    <scope>NUCLEOTIDE SEQUENCE [LARGE SCALE GENOMIC DNA]</scope>
    <source>
        <strain evidence="3">CGMCC 1.15297</strain>
    </source>
</reference>
<evidence type="ECO:0000256" key="1">
    <source>
        <dbReference type="SAM" id="SignalP"/>
    </source>
</evidence>
<proteinExistence type="predicted"/>
<feature type="chain" id="PRO_5045393786" evidence="1">
    <location>
        <begin position="24"/>
        <end position="248"/>
    </location>
</feature>
<feature type="signal peptide" evidence="1">
    <location>
        <begin position="1"/>
        <end position="23"/>
    </location>
</feature>
<evidence type="ECO:0000313" key="2">
    <source>
        <dbReference type="EMBL" id="GGA12712.1"/>
    </source>
</evidence>